<dbReference type="AlphaFoldDB" id="A0A3P8KXH4"/>
<evidence type="ECO:0000313" key="5">
    <source>
        <dbReference type="Proteomes" id="UP001058569"/>
    </source>
</evidence>
<sequence>MKDKNTIKDKKGKLKMIKTIFLWLLSIALIITAIAAIILTYTVVKPQDSFSVGVSDLLAKVFRTK</sequence>
<evidence type="ECO:0000256" key="1">
    <source>
        <dbReference type="SAM" id="Phobius"/>
    </source>
</evidence>
<reference evidence="3 4" key="1">
    <citation type="submission" date="2018-12" db="EMBL/GenBank/DDBJ databases">
        <authorList>
            <consortium name="Pathogen Informatics"/>
        </authorList>
    </citation>
    <scope>NUCLEOTIDE SEQUENCE [LARGE SCALE GENOMIC DNA]</scope>
    <source>
        <strain evidence="3 4">NCTC10126</strain>
    </source>
</reference>
<dbReference type="EMBL" id="CP101806">
    <property type="protein sequence ID" value="UUD34829.1"/>
    <property type="molecule type" value="Genomic_DNA"/>
</dbReference>
<gene>
    <name evidence="3" type="ORF">NCTC10126_00837</name>
    <name evidence="2" type="ORF">NPA07_03330</name>
</gene>
<keyword evidence="1" id="KW-1133">Transmembrane helix</keyword>
<keyword evidence="1" id="KW-0472">Membrane</keyword>
<evidence type="ECO:0000313" key="3">
    <source>
        <dbReference type="EMBL" id="VDR42317.1"/>
    </source>
</evidence>
<keyword evidence="1" id="KW-0812">Transmembrane</keyword>
<dbReference type="Proteomes" id="UP000280036">
    <property type="component" value="Unassembled WGS sequence"/>
</dbReference>
<reference evidence="2" key="2">
    <citation type="submission" date="2022-07" db="EMBL/GenBank/DDBJ databases">
        <title>Complete genome of Mycoplasma caviae type strain G122.</title>
        <authorList>
            <person name="Spergser J."/>
        </authorList>
    </citation>
    <scope>NUCLEOTIDE SEQUENCE</scope>
    <source>
        <strain evidence="2">G122</strain>
    </source>
</reference>
<dbReference type="RefSeq" id="WP_126118511.1">
    <property type="nucleotide sequence ID" value="NZ_CP101806.1"/>
</dbReference>
<feature type="transmembrane region" description="Helical" evidence="1">
    <location>
        <begin position="20"/>
        <end position="44"/>
    </location>
</feature>
<evidence type="ECO:0000313" key="4">
    <source>
        <dbReference type="Proteomes" id="UP000280036"/>
    </source>
</evidence>
<proteinExistence type="predicted"/>
<name>A0A3P8KXH4_9BACT</name>
<organism evidence="3 4">
    <name type="scientific">Mycoplasmopsis caviae</name>
    <dbReference type="NCBI Taxonomy" id="55603"/>
    <lineage>
        <taxon>Bacteria</taxon>
        <taxon>Bacillati</taxon>
        <taxon>Mycoplasmatota</taxon>
        <taxon>Mycoplasmoidales</taxon>
        <taxon>Metamycoplasmataceae</taxon>
        <taxon>Mycoplasmopsis</taxon>
    </lineage>
</organism>
<protein>
    <submittedName>
        <fullName evidence="3">Uncharacterized protein</fullName>
    </submittedName>
</protein>
<evidence type="ECO:0000313" key="2">
    <source>
        <dbReference type="EMBL" id="UUD34829.1"/>
    </source>
</evidence>
<keyword evidence="5" id="KW-1185">Reference proteome</keyword>
<dbReference type="EMBL" id="UZVY01000001">
    <property type="protein sequence ID" value="VDR42317.1"/>
    <property type="molecule type" value="Genomic_DNA"/>
</dbReference>
<dbReference type="Proteomes" id="UP001058569">
    <property type="component" value="Chromosome"/>
</dbReference>
<accession>A0A3P8KXH4</accession>